<dbReference type="InterPro" id="IPR055522">
    <property type="entry name" value="DUF7096"/>
</dbReference>
<feature type="domain" description="DUF7096" evidence="3">
    <location>
        <begin position="1"/>
        <end position="222"/>
    </location>
</feature>
<evidence type="ECO:0000313" key="4">
    <source>
        <dbReference type="EMBL" id="AUX09590.1"/>
    </source>
</evidence>
<keyword evidence="5" id="KW-1185">Reference proteome</keyword>
<evidence type="ECO:0000313" key="5">
    <source>
        <dbReference type="Proteomes" id="UP000263012"/>
    </source>
</evidence>
<dbReference type="RefSeq" id="WP_154670816.1">
    <property type="nucleotide sequence ID" value="NZ_CP025066.1"/>
</dbReference>
<feature type="coiled-coil region" evidence="1">
    <location>
        <begin position="117"/>
        <end position="144"/>
    </location>
</feature>
<accession>A0A343TKG8</accession>
<feature type="compositionally biased region" description="Acidic residues" evidence="2">
    <location>
        <begin position="49"/>
        <end position="73"/>
    </location>
</feature>
<name>A0A343TKG8_9EURY</name>
<evidence type="ECO:0000256" key="1">
    <source>
        <dbReference type="SAM" id="Coils"/>
    </source>
</evidence>
<dbReference type="AlphaFoldDB" id="A0A343TKG8"/>
<dbReference type="GeneID" id="42486276"/>
<feature type="region of interest" description="Disordered" evidence="2">
    <location>
        <begin position="35"/>
        <end position="82"/>
    </location>
</feature>
<evidence type="ECO:0000256" key="2">
    <source>
        <dbReference type="SAM" id="MobiDB-lite"/>
    </source>
</evidence>
<proteinExistence type="predicted"/>
<protein>
    <recommendedName>
        <fullName evidence="3">DUF7096 domain-containing protein</fullName>
    </recommendedName>
</protein>
<dbReference type="KEGG" id="hdf:AArcSl_1965"/>
<dbReference type="EMBL" id="CP025066">
    <property type="protein sequence ID" value="AUX09590.1"/>
    <property type="molecule type" value="Genomic_DNA"/>
</dbReference>
<keyword evidence="1" id="KW-0175">Coiled coil</keyword>
<dbReference type="OrthoDB" id="170871at2157"/>
<gene>
    <name evidence="4" type="ORF">AArcSl_1965</name>
</gene>
<dbReference type="Proteomes" id="UP000263012">
    <property type="component" value="Chromosome"/>
</dbReference>
<feature type="compositionally biased region" description="Basic and acidic residues" evidence="2">
    <location>
        <begin position="244"/>
        <end position="270"/>
    </location>
</feature>
<reference evidence="5" key="1">
    <citation type="submission" date="2017-11" db="EMBL/GenBank/DDBJ databases">
        <title>Phenotypic and genomic properties of facultatively anaerobic sulfur-reducing natronoarchaea from hypersaline soda lakes.</title>
        <authorList>
            <person name="Sorokin D.Y."/>
            <person name="Kublanov I.V."/>
            <person name="Roman P."/>
            <person name="Sinninghe Damste J.S."/>
            <person name="Golyshin P.N."/>
            <person name="Rojo D."/>
            <person name="Ciordia S."/>
            <person name="Mena M.D.C."/>
            <person name="Ferrer M."/>
            <person name="Messina E."/>
            <person name="Smedile F."/>
            <person name="La Spada G."/>
            <person name="La Cono V."/>
            <person name="Yakimov M.M."/>
        </authorList>
    </citation>
    <scope>NUCLEOTIDE SEQUENCE [LARGE SCALE GENOMIC DNA]</scope>
    <source>
        <strain evidence="5">AArc-Sl</strain>
    </source>
</reference>
<organism evidence="4 5">
    <name type="scientific">Halalkaliarchaeum desulfuricum</name>
    <dbReference type="NCBI Taxonomy" id="2055893"/>
    <lineage>
        <taxon>Archaea</taxon>
        <taxon>Methanobacteriati</taxon>
        <taxon>Methanobacteriota</taxon>
        <taxon>Stenosarchaea group</taxon>
        <taxon>Halobacteria</taxon>
        <taxon>Halobacteriales</taxon>
        <taxon>Haloferacaceae</taxon>
        <taxon>Halalkaliarchaeum</taxon>
    </lineage>
</organism>
<feature type="compositionally biased region" description="Pro residues" evidence="2">
    <location>
        <begin position="229"/>
        <end position="239"/>
    </location>
</feature>
<feature type="region of interest" description="Disordered" evidence="2">
    <location>
        <begin position="204"/>
        <end position="270"/>
    </location>
</feature>
<evidence type="ECO:0000259" key="3">
    <source>
        <dbReference type="Pfam" id="PF23379"/>
    </source>
</evidence>
<sequence length="270" mass="28430">MNQIVAVAMAIVMVTSMFGATGGAALGADDRTELDGDVPVVGQFQADDTPVDEDDGTDADGETDADEQPDDAANDSVAPGEQFGGVVGVGAAEFKGELDRRAFYAAMADADTDEERAALIASLIERTEAQIEELEERNASVSEKRHHSDLSHGMHNARMATMYAETRNLERVLADANATAADLPEGMLEDHDVDVEQIEELQQRAAELGGPNVAETAREIAGPHAGDRPGPPDGMPHGPPGDRGPGHGDDDDRDRGSGHGDDDDRGTHGR</sequence>
<dbReference type="Pfam" id="PF23379">
    <property type="entry name" value="DUF7096"/>
    <property type="match status" value="1"/>
</dbReference>